<protein>
    <submittedName>
        <fullName evidence="1">Uncharacterized protein</fullName>
    </submittedName>
</protein>
<proteinExistence type="predicted"/>
<organism evidence="1">
    <name type="scientific">marine sediment metagenome</name>
    <dbReference type="NCBI Taxonomy" id="412755"/>
    <lineage>
        <taxon>unclassified sequences</taxon>
        <taxon>metagenomes</taxon>
        <taxon>ecological metagenomes</taxon>
    </lineage>
</organism>
<evidence type="ECO:0000313" key="1">
    <source>
        <dbReference type="EMBL" id="GAH08500.1"/>
    </source>
</evidence>
<dbReference type="EMBL" id="BART01033545">
    <property type="protein sequence ID" value="GAH08500.1"/>
    <property type="molecule type" value="Genomic_DNA"/>
</dbReference>
<reference evidence="1" key="1">
    <citation type="journal article" date="2014" name="Front. Microbiol.">
        <title>High frequency of phylogenetically diverse reductive dehalogenase-homologous genes in deep subseafloor sedimentary metagenomes.</title>
        <authorList>
            <person name="Kawai M."/>
            <person name="Futagami T."/>
            <person name="Toyoda A."/>
            <person name="Takaki Y."/>
            <person name="Nishi S."/>
            <person name="Hori S."/>
            <person name="Arai W."/>
            <person name="Tsubouchi T."/>
            <person name="Morono Y."/>
            <person name="Uchiyama I."/>
            <person name="Ito T."/>
            <person name="Fujiyama A."/>
            <person name="Inagaki F."/>
            <person name="Takami H."/>
        </authorList>
    </citation>
    <scope>NUCLEOTIDE SEQUENCE</scope>
    <source>
        <strain evidence="1">Expedition CK06-06</strain>
    </source>
</reference>
<accession>X1DJR7</accession>
<sequence length="75" mass="7902">MASSLDIKTTVIADIKARLTAMSVTPAAITAGSMRATPVYPAISVGILSMTNDIDAEDNISGFHRVDALIDCQTY</sequence>
<comment type="caution">
    <text evidence="1">The sequence shown here is derived from an EMBL/GenBank/DDBJ whole genome shotgun (WGS) entry which is preliminary data.</text>
</comment>
<feature type="non-terminal residue" evidence="1">
    <location>
        <position position="75"/>
    </location>
</feature>
<name>X1DJR7_9ZZZZ</name>
<gene>
    <name evidence="1" type="ORF">S01H4_57606</name>
</gene>
<dbReference type="AlphaFoldDB" id="X1DJR7"/>